<name>A0A9D4YZ46_CHLVU</name>
<dbReference type="AlphaFoldDB" id="A0A9D4YZ46"/>
<feature type="domain" description="MYND-type" evidence="5">
    <location>
        <begin position="532"/>
        <end position="581"/>
    </location>
</feature>
<gene>
    <name evidence="6" type="ORF">D9Q98_003608</name>
</gene>
<evidence type="ECO:0000256" key="2">
    <source>
        <dbReference type="ARBA" id="ARBA00022771"/>
    </source>
</evidence>
<evidence type="ECO:0000259" key="5">
    <source>
        <dbReference type="PROSITE" id="PS50865"/>
    </source>
</evidence>
<dbReference type="EMBL" id="SIDB01000004">
    <property type="protein sequence ID" value="KAI3433804.1"/>
    <property type="molecule type" value="Genomic_DNA"/>
</dbReference>
<dbReference type="Gene3D" id="6.10.140.2220">
    <property type="match status" value="1"/>
</dbReference>
<evidence type="ECO:0000256" key="1">
    <source>
        <dbReference type="ARBA" id="ARBA00022723"/>
    </source>
</evidence>
<dbReference type="Proteomes" id="UP001055712">
    <property type="component" value="Unassembled WGS sequence"/>
</dbReference>
<reference evidence="6" key="1">
    <citation type="journal article" date="2019" name="Plant J.">
        <title>Chlorella vulgaris genome assembly and annotation reveals the molecular basis for metabolic acclimation to high light conditions.</title>
        <authorList>
            <person name="Cecchin M."/>
            <person name="Marcolungo L."/>
            <person name="Rossato M."/>
            <person name="Girolomoni L."/>
            <person name="Cosentino E."/>
            <person name="Cuine S."/>
            <person name="Li-Beisson Y."/>
            <person name="Delledonne M."/>
            <person name="Ballottari M."/>
        </authorList>
    </citation>
    <scope>NUCLEOTIDE SEQUENCE</scope>
    <source>
        <strain evidence="6">211/11P</strain>
    </source>
</reference>
<dbReference type="InterPro" id="IPR002893">
    <property type="entry name" value="Znf_MYND"/>
</dbReference>
<evidence type="ECO:0000256" key="3">
    <source>
        <dbReference type="ARBA" id="ARBA00022833"/>
    </source>
</evidence>
<evidence type="ECO:0000256" key="4">
    <source>
        <dbReference type="PROSITE-ProRule" id="PRU00134"/>
    </source>
</evidence>
<dbReference type="OrthoDB" id="980994at2759"/>
<keyword evidence="7" id="KW-1185">Reference proteome</keyword>
<evidence type="ECO:0000313" key="6">
    <source>
        <dbReference type="EMBL" id="KAI3433804.1"/>
    </source>
</evidence>
<accession>A0A9D4YZ46</accession>
<organism evidence="6 7">
    <name type="scientific">Chlorella vulgaris</name>
    <name type="common">Green alga</name>
    <dbReference type="NCBI Taxonomy" id="3077"/>
    <lineage>
        <taxon>Eukaryota</taxon>
        <taxon>Viridiplantae</taxon>
        <taxon>Chlorophyta</taxon>
        <taxon>core chlorophytes</taxon>
        <taxon>Trebouxiophyceae</taxon>
        <taxon>Chlorellales</taxon>
        <taxon>Chlorellaceae</taxon>
        <taxon>Chlorella clade</taxon>
        <taxon>Chlorella</taxon>
    </lineage>
</organism>
<keyword evidence="2 4" id="KW-0863">Zinc-finger</keyword>
<comment type="caution">
    <text evidence="6">The sequence shown here is derived from an EMBL/GenBank/DDBJ whole genome shotgun (WGS) entry which is preliminary data.</text>
</comment>
<dbReference type="Pfam" id="PF01753">
    <property type="entry name" value="zf-MYND"/>
    <property type="match status" value="1"/>
</dbReference>
<dbReference type="GO" id="GO:0008270">
    <property type="term" value="F:zinc ion binding"/>
    <property type="evidence" value="ECO:0007669"/>
    <property type="project" value="UniProtKB-KW"/>
</dbReference>
<reference evidence="6" key="2">
    <citation type="submission" date="2020-11" db="EMBL/GenBank/DDBJ databases">
        <authorList>
            <person name="Cecchin M."/>
            <person name="Marcolungo L."/>
            <person name="Rossato M."/>
            <person name="Girolomoni L."/>
            <person name="Cosentino E."/>
            <person name="Cuine S."/>
            <person name="Li-Beisson Y."/>
            <person name="Delledonne M."/>
            <person name="Ballottari M."/>
        </authorList>
    </citation>
    <scope>NUCLEOTIDE SEQUENCE</scope>
    <source>
        <strain evidence="6">211/11P</strain>
        <tissue evidence="6">Whole cell</tissue>
    </source>
</reference>
<dbReference type="PROSITE" id="PS50865">
    <property type="entry name" value="ZF_MYND_2"/>
    <property type="match status" value="1"/>
</dbReference>
<keyword evidence="3" id="KW-0862">Zinc</keyword>
<dbReference type="SUPFAM" id="SSF144232">
    <property type="entry name" value="HIT/MYND zinc finger-like"/>
    <property type="match status" value="1"/>
</dbReference>
<sequence>MISSPRAETVAALDRAIQAGARQLRTLGTRLAATVRNPAAPEPLRAWLSAAVDATIALQGTSLDRGPALKLQVCLAMIAHTANTFHFYEPHWAAFQRDSALQRSLVQLLLPVLHTAAVAMPLPADRWPPELDFHMASLVFDLLAVPELTGALRVELALSGSGVSSGARRALQSTLQLFAAAPSRSCPVEAPPDVMDHYWICLTRLLGTLCSLLNEALLRQGSAAQRQPLVQQVLRVLPQLPAGLRLILEWDQLPTDGLDVSVFAGAVVEQCANIVAFIDPCWPERIDSAAAGRSRAWEFVVNNLAELSVCCAASSALLRALPHMAALAALPDQGQQVEGERAGLEAEAQLIDQLAELVLSFVGNCAAAMDRFSCSLGSGGGPWSAAEGAAATEALWQLHTALCRCFHSTPAGTWAKPDVRGALTSCMHVLAMSLAQAEAILVATGSYQPVPEDIAMAAALLSAIEYGPAALVRSPPVQQALEHMNERLRAAAEGSDGVAVIRDGITTLLHRQPQPGDELELAHVAATRSCAYLRCANLASEGGPAAGKGAGSKRCSKCRVVRYCGTACSHADWRAGHRGACQALGAARAAGLPPPA</sequence>
<keyword evidence="1" id="KW-0479">Metal-binding</keyword>
<protein>
    <recommendedName>
        <fullName evidence="5">MYND-type domain-containing protein</fullName>
    </recommendedName>
</protein>
<evidence type="ECO:0000313" key="7">
    <source>
        <dbReference type="Proteomes" id="UP001055712"/>
    </source>
</evidence>
<proteinExistence type="predicted"/>